<dbReference type="AlphaFoldDB" id="A0A1D1V2R8"/>
<accession>A0A1D1V2R8</accession>
<sequence length="99" mass="11152">MLLRGELRCWTEQPKPLQSMLRCVKAAMQLNTSKTGRTPRLTPAAPRQKLFDIAISPVSYRDASSSVGLEKHLPTPLPLTDLPSTSSRKYRDDVHFFAK</sequence>
<dbReference type="Proteomes" id="UP000186922">
    <property type="component" value="Unassembled WGS sequence"/>
</dbReference>
<gene>
    <name evidence="1" type="primary">RvY_07535</name>
    <name evidence="1" type="synonym">RvY_07535.1</name>
    <name evidence="1" type="ORF">RvY_07535-1</name>
</gene>
<keyword evidence="2" id="KW-1185">Reference proteome</keyword>
<proteinExistence type="predicted"/>
<evidence type="ECO:0000313" key="2">
    <source>
        <dbReference type="Proteomes" id="UP000186922"/>
    </source>
</evidence>
<name>A0A1D1V2R8_RAMVA</name>
<organism evidence="1 2">
    <name type="scientific">Ramazzottius varieornatus</name>
    <name type="common">Water bear</name>
    <name type="synonym">Tardigrade</name>
    <dbReference type="NCBI Taxonomy" id="947166"/>
    <lineage>
        <taxon>Eukaryota</taxon>
        <taxon>Metazoa</taxon>
        <taxon>Ecdysozoa</taxon>
        <taxon>Tardigrada</taxon>
        <taxon>Eutardigrada</taxon>
        <taxon>Parachela</taxon>
        <taxon>Hypsibioidea</taxon>
        <taxon>Ramazzottiidae</taxon>
        <taxon>Ramazzottius</taxon>
    </lineage>
</organism>
<reference evidence="1 2" key="1">
    <citation type="journal article" date="2016" name="Nat. Commun.">
        <title>Extremotolerant tardigrade genome and improved radiotolerance of human cultured cells by tardigrade-unique protein.</title>
        <authorList>
            <person name="Hashimoto T."/>
            <person name="Horikawa D.D."/>
            <person name="Saito Y."/>
            <person name="Kuwahara H."/>
            <person name="Kozuka-Hata H."/>
            <person name="Shin-I T."/>
            <person name="Minakuchi Y."/>
            <person name="Ohishi K."/>
            <person name="Motoyama A."/>
            <person name="Aizu T."/>
            <person name="Enomoto A."/>
            <person name="Kondo K."/>
            <person name="Tanaka S."/>
            <person name="Hara Y."/>
            <person name="Koshikawa S."/>
            <person name="Sagara H."/>
            <person name="Miura T."/>
            <person name="Yokobori S."/>
            <person name="Miyagawa K."/>
            <person name="Suzuki Y."/>
            <person name="Kubo T."/>
            <person name="Oyama M."/>
            <person name="Kohara Y."/>
            <person name="Fujiyama A."/>
            <person name="Arakawa K."/>
            <person name="Katayama T."/>
            <person name="Toyoda A."/>
            <person name="Kunieda T."/>
        </authorList>
    </citation>
    <scope>NUCLEOTIDE SEQUENCE [LARGE SCALE GENOMIC DNA]</scope>
    <source>
        <strain evidence="1 2">YOKOZUNA-1</strain>
    </source>
</reference>
<comment type="caution">
    <text evidence="1">The sequence shown here is derived from an EMBL/GenBank/DDBJ whole genome shotgun (WGS) entry which is preliminary data.</text>
</comment>
<dbReference type="EMBL" id="BDGG01000003">
    <property type="protein sequence ID" value="GAU96031.1"/>
    <property type="molecule type" value="Genomic_DNA"/>
</dbReference>
<protein>
    <submittedName>
        <fullName evidence="1">Uncharacterized protein</fullName>
    </submittedName>
</protein>
<evidence type="ECO:0000313" key="1">
    <source>
        <dbReference type="EMBL" id="GAU96031.1"/>
    </source>
</evidence>